<gene>
    <name evidence="8" type="ORF">GND95_13550</name>
</gene>
<evidence type="ECO:0000313" key="8">
    <source>
        <dbReference type="EMBL" id="KAE9629137.1"/>
    </source>
</evidence>
<sequence>MFISFATESKIINHMKSLQRNQDVLALRLATGQRINSAADDPAGLAISERMRAQIRGLRMAQRNAMDGISLIQTAEGAMNEIHSILQRMRELSVQAANGTNTDQDRAYLNEEFQQLKQAVYQFARSTEFNSQPLLDGSKKDKGIHLQIGPNAGDSLIVTIGDMTDLGLDALDISTQEGAEKAMKALDDSINQVSRERSKLGAIQNRLEHTINYLSTYEENLTAAESRIRDADMAQTIMEYTKNQMLLMVSQVILAQSLRMKRENIMMLLSSLEPRRKYWW</sequence>
<dbReference type="SUPFAM" id="SSF64518">
    <property type="entry name" value="Phase 1 flagellin"/>
    <property type="match status" value="1"/>
</dbReference>
<protein>
    <recommendedName>
        <fullName evidence="2 4">Flagellin</fullName>
    </recommendedName>
</protein>
<comment type="similarity">
    <text evidence="1 4">Belongs to the bacterial flagellin family.</text>
</comment>
<dbReference type="InterPro" id="IPR001492">
    <property type="entry name" value="Flagellin"/>
</dbReference>
<dbReference type="InterPro" id="IPR042187">
    <property type="entry name" value="Flagellin_C_sub2"/>
</dbReference>
<accession>A0A7C8LNH3</accession>
<dbReference type="EMBL" id="WSLF01000018">
    <property type="protein sequence ID" value="KAE9629137.1"/>
    <property type="molecule type" value="Genomic_DNA"/>
</dbReference>
<dbReference type="PANTHER" id="PTHR42792:SF2">
    <property type="entry name" value="FLAGELLIN"/>
    <property type="match status" value="1"/>
</dbReference>
<keyword evidence="9" id="KW-1185">Reference proteome</keyword>
<evidence type="ECO:0000259" key="6">
    <source>
        <dbReference type="Pfam" id="PF00669"/>
    </source>
</evidence>
<feature type="coiled-coil region" evidence="5">
    <location>
        <begin position="176"/>
        <end position="234"/>
    </location>
</feature>
<dbReference type="PRINTS" id="PR00207">
    <property type="entry name" value="FLAGELLIN"/>
</dbReference>
<evidence type="ECO:0000256" key="4">
    <source>
        <dbReference type="RuleBase" id="RU362073"/>
    </source>
</evidence>
<dbReference type="AlphaFoldDB" id="A0A7C8LNH3"/>
<dbReference type="Gene3D" id="1.20.1330.10">
    <property type="entry name" value="f41 fragment of flagellin, N-terminal domain"/>
    <property type="match status" value="1"/>
</dbReference>
<dbReference type="GO" id="GO:0005198">
    <property type="term" value="F:structural molecule activity"/>
    <property type="evidence" value="ECO:0007669"/>
    <property type="project" value="UniProtKB-UniRule"/>
</dbReference>
<feature type="domain" description="Flagellin N-terminal" evidence="6">
    <location>
        <begin position="13"/>
        <end position="139"/>
    </location>
</feature>
<evidence type="ECO:0000256" key="1">
    <source>
        <dbReference type="ARBA" id="ARBA00005709"/>
    </source>
</evidence>
<organism evidence="8 9">
    <name type="scientific">Defluviitalea raffinosedens</name>
    <dbReference type="NCBI Taxonomy" id="1450156"/>
    <lineage>
        <taxon>Bacteria</taxon>
        <taxon>Bacillati</taxon>
        <taxon>Bacillota</taxon>
        <taxon>Clostridia</taxon>
        <taxon>Lachnospirales</taxon>
        <taxon>Defluviitaleaceae</taxon>
        <taxon>Defluviitalea</taxon>
    </lineage>
</organism>
<evidence type="ECO:0000256" key="2">
    <source>
        <dbReference type="ARBA" id="ARBA00020110"/>
    </source>
</evidence>
<dbReference type="RefSeq" id="WP_158741696.1">
    <property type="nucleotide sequence ID" value="NZ_WSLF01000018.1"/>
</dbReference>
<comment type="function">
    <text evidence="4">Flagellin is the subunit protein which polymerizes to form the filaments of bacterial flagella.</text>
</comment>
<dbReference type="Gene3D" id="6.10.10.10">
    <property type="entry name" value="Flagellar export chaperone, C-terminal domain"/>
    <property type="match status" value="1"/>
</dbReference>
<dbReference type="Proteomes" id="UP000483018">
    <property type="component" value="Unassembled WGS sequence"/>
</dbReference>
<keyword evidence="8" id="KW-0969">Cilium</keyword>
<dbReference type="GO" id="GO:0005576">
    <property type="term" value="C:extracellular region"/>
    <property type="evidence" value="ECO:0007669"/>
    <property type="project" value="UniProtKB-SubCell"/>
</dbReference>
<dbReference type="GO" id="GO:0009288">
    <property type="term" value="C:bacterial-type flagellum"/>
    <property type="evidence" value="ECO:0007669"/>
    <property type="project" value="UniProtKB-SubCell"/>
</dbReference>
<evidence type="ECO:0000256" key="5">
    <source>
        <dbReference type="SAM" id="Coils"/>
    </source>
</evidence>
<evidence type="ECO:0000313" key="9">
    <source>
        <dbReference type="Proteomes" id="UP000483018"/>
    </source>
</evidence>
<dbReference type="PANTHER" id="PTHR42792">
    <property type="entry name" value="FLAGELLIN"/>
    <property type="match status" value="1"/>
</dbReference>
<dbReference type="OrthoDB" id="9796789at2"/>
<name>A0A7C8LNH3_9FIRM</name>
<dbReference type="InterPro" id="IPR001029">
    <property type="entry name" value="Flagellin_N"/>
</dbReference>
<dbReference type="Pfam" id="PF00700">
    <property type="entry name" value="Flagellin_C"/>
    <property type="match status" value="1"/>
</dbReference>
<feature type="domain" description="Flagellin C-terminal" evidence="7">
    <location>
        <begin position="183"/>
        <end position="260"/>
    </location>
</feature>
<keyword evidence="5" id="KW-0175">Coiled coil</keyword>
<keyword evidence="8" id="KW-0966">Cell projection</keyword>
<proteinExistence type="inferred from homology"/>
<dbReference type="Pfam" id="PF00669">
    <property type="entry name" value="Flagellin_N"/>
    <property type="match status" value="1"/>
</dbReference>
<dbReference type="InterPro" id="IPR046358">
    <property type="entry name" value="Flagellin_C"/>
</dbReference>
<keyword evidence="4" id="KW-0964">Secreted</keyword>
<comment type="caution">
    <text evidence="8">The sequence shown here is derived from an EMBL/GenBank/DDBJ whole genome shotgun (WGS) entry which is preliminary data.</text>
</comment>
<evidence type="ECO:0000259" key="7">
    <source>
        <dbReference type="Pfam" id="PF00700"/>
    </source>
</evidence>
<evidence type="ECO:0000256" key="3">
    <source>
        <dbReference type="ARBA" id="ARBA00023143"/>
    </source>
</evidence>
<keyword evidence="8" id="KW-0282">Flagellum</keyword>
<keyword evidence="3 4" id="KW-0975">Bacterial flagellum</keyword>
<comment type="subcellular location">
    <subcellularLocation>
        <location evidence="4">Secreted</location>
    </subcellularLocation>
    <subcellularLocation>
        <location evidence="4">Bacterial flagellum</location>
    </subcellularLocation>
</comment>
<reference evidence="8 9" key="1">
    <citation type="submission" date="2019-12" db="EMBL/GenBank/DDBJ databases">
        <title>Defluviitalea raffinosedens, isolated from a biogas fermenter, genome sequencing and characterization.</title>
        <authorList>
            <person name="Rettenmaier R."/>
            <person name="Schneider M."/>
            <person name="Neuhaus K."/>
            <person name="Liebl W."/>
            <person name="Zverlov V."/>
        </authorList>
    </citation>
    <scope>NUCLEOTIDE SEQUENCE [LARGE SCALE GENOMIC DNA]</scope>
    <source>
        <strain evidence="8 9">249c-K6</strain>
    </source>
</reference>